<sequence length="114" mass="12974">MVSFIGIALLERKRKLQIQKKDYEIGSENTIDIENDATDSEMKKICNEQEALSLVKIKIGDNNGDWIWKCLWSDDDKFFVKAVSKIALEKGAMTGTAYSLYVNRNGNIEEIPLN</sequence>
<keyword evidence="2" id="KW-1185">Reference proteome</keyword>
<comment type="caution">
    <text evidence="1">The sequence shown here is derived from an EMBL/GenBank/DDBJ whole genome shotgun (WGS) entry which is preliminary data.</text>
</comment>
<evidence type="ECO:0000313" key="2">
    <source>
        <dbReference type="Proteomes" id="UP000051131"/>
    </source>
</evidence>
<gene>
    <name evidence="1" type="ORF">FC80_GL000906</name>
</gene>
<evidence type="ECO:0000313" key="1">
    <source>
        <dbReference type="EMBL" id="KRM90912.1"/>
    </source>
</evidence>
<name>A0A0R2CI42_9LACO</name>
<reference evidence="1 2" key="1">
    <citation type="journal article" date="2015" name="Genome Announc.">
        <title>Expanding the biotechnology potential of lactobacilli through comparative genomics of 213 strains and associated genera.</title>
        <authorList>
            <person name="Sun Z."/>
            <person name="Harris H.M."/>
            <person name="McCann A."/>
            <person name="Guo C."/>
            <person name="Argimon S."/>
            <person name="Zhang W."/>
            <person name="Yang X."/>
            <person name="Jeffery I.B."/>
            <person name="Cooney J.C."/>
            <person name="Kagawa T.F."/>
            <person name="Liu W."/>
            <person name="Song Y."/>
            <person name="Salvetti E."/>
            <person name="Wrobel A."/>
            <person name="Rasinkangas P."/>
            <person name="Parkhill J."/>
            <person name="Rea M.C."/>
            <person name="O'Sullivan O."/>
            <person name="Ritari J."/>
            <person name="Douillard F.P."/>
            <person name="Paul Ross R."/>
            <person name="Yang R."/>
            <person name="Briner A.E."/>
            <person name="Felis G.E."/>
            <person name="de Vos W.M."/>
            <person name="Barrangou R."/>
            <person name="Klaenhammer T.R."/>
            <person name="Caufield P.W."/>
            <person name="Cui Y."/>
            <person name="Zhang H."/>
            <person name="O'Toole P.W."/>
        </authorList>
    </citation>
    <scope>NUCLEOTIDE SEQUENCE [LARGE SCALE GENOMIC DNA]</scope>
    <source>
        <strain evidence="1 2">DSM 21116</strain>
    </source>
</reference>
<dbReference type="STRING" id="1423729.FC80_GL000906"/>
<dbReference type="Proteomes" id="UP000051131">
    <property type="component" value="Unassembled WGS sequence"/>
</dbReference>
<dbReference type="PATRIC" id="fig|1423729.3.peg.916"/>
<protein>
    <submittedName>
        <fullName evidence="1">Uncharacterized protein</fullName>
    </submittedName>
</protein>
<accession>A0A0R2CI42</accession>
<proteinExistence type="predicted"/>
<organism evidence="1 2">
    <name type="scientific">Liquorilactobacillus cacaonum DSM 21116</name>
    <dbReference type="NCBI Taxonomy" id="1423729"/>
    <lineage>
        <taxon>Bacteria</taxon>
        <taxon>Bacillati</taxon>
        <taxon>Bacillota</taxon>
        <taxon>Bacilli</taxon>
        <taxon>Lactobacillales</taxon>
        <taxon>Lactobacillaceae</taxon>
        <taxon>Liquorilactobacillus</taxon>
    </lineage>
</organism>
<dbReference type="AlphaFoldDB" id="A0A0R2CI42"/>
<dbReference type="EMBL" id="AYZE01000014">
    <property type="protein sequence ID" value="KRM90912.1"/>
    <property type="molecule type" value="Genomic_DNA"/>
</dbReference>